<reference evidence="1 2" key="1">
    <citation type="submission" date="2019-08" db="EMBL/GenBank/DDBJ databases">
        <authorList>
            <person name="Herpell B J."/>
        </authorList>
    </citation>
    <scope>NUCLEOTIDE SEQUENCE [LARGE SCALE GENOMIC DNA]</scope>
    <source>
        <strain evidence="2">Msb3</strain>
    </source>
</reference>
<name>A0A5Q4Z718_9BURK</name>
<organism evidence="1 2">
    <name type="scientific">Paraburkholderia dioscoreae</name>
    <dbReference type="NCBI Taxonomy" id="2604047"/>
    <lineage>
        <taxon>Bacteria</taxon>
        <taxon>Pseudomonadati</taxon>
        <taxon>Pseudomonadota</taxon>
        <taxon>Betaproteobacteria</taxon>
        <taxon>Burkholderiales</taxon>
        <taxon>Burkholderiaceae</taxon>
        <taxon>Paraburkholderia</taxon>
    </lineage>
</organism>
<dbReference type="Proteomes" id="UP000325811">
    <property type="component" value="Chromosome I"/>
</dbReference>
<dbReference type="AlphaFoldDB" id="A0A5Q4Z718"/>
<dbReference type="KEGG" id="pdio:PDMSB3_0017"/>
<evidence type="ECO:0000313" key="1">
    <source>
        <dbReference type="EMBL" id="VVD26479.1"/>
    </source>
</evidence>
<proteinExistence type="predicted"/>
<gene>
    <name evidence="1" type="ORF">PDMSB3_0017</name>
</gene>
<sequence length="55" mass="5889">MFARVRISARKGVALRHGANVLTLAATQVWQFTQANPGETVVARSHSKGSPQSQA</sequence>
<keyword evidence="2" id="KW-1185">Reference proteome</keyword>
<dbReference type="EMBL" id="LR699553">
    <property type="protein sequence ID" value="VVD26479.1"/>
    <property type="molecule type" value="Genomic_DNA"/>
</dbReference>
<accession>A0A5Q4Z718</accession>
<evidence type="ECO:0000313" key="2">
    <source>
        <dbReference type="Proteomes" id="UP000325811"/>
    </source>
</evidence>
<protein>
    <submittedName>
        <fullName evidence="1">Uncharacterized protein</fullName>
    </submittedName>
</protein>